<dbReference type="AlphaFoldDB" id="A0A8H5TCE3"/>
<dbReference type="InterPro" id="IPR036291">
    <property type="entry name" value="NAD(P)-bd_dom_sf"/>
</dbReference>
<dbReference type="InterPro" id="IPR000683">
    <property type="entry name" value="Gfo/Idh/MocA-like_OxRdtase_N"/>
</dbReference>
<organism evidence="8 9">
    <name type="scientific">Fusarium heterosporum</name>
    <dbReference type="NCBI Taxonomy" id="42747"/>
    <lineage>
        <taxon>Eukaryota</taxon>
        <taxon>Fungi</taxon>
        <taxon>Dikarya</taxon>
        <taxon>Ascomycota</taxon>
        <taxon>Pezizomycotina</taxon>
        <taxon>Sordariomycetes</taxon>
        <taxon>Hypocreomycetidae</taxon>
        <taxon>Hypocreales</taxon>
        <taxon>Nectriaceae</taxon>
        <taxon>Fusarium</taxon>
        <taxon>Fusarium heterosporum species complex</taxon>
    </lineage>
</organism>
<comment type="catalytic activity">
    <reaction evidence="5">
        <text>D-xylose + NADP(+) = D-xylono-1,5-lactone + NADPH + H(+)</text>
        <dbReference type="Rhea" id="RHEA:22000"/>
        <dbReference type="ChEBI" id="CHEBI:15378"/>
        <dbReference type="ChEBI" id="CHEBI:15867"/>
        <dbReference type="ChEBI" id="CHEBI:53455"/>
        <dbReference type="ChEBI" id="CHEBI:57783"/>
        <dbReference type="ChEBI" id="CHEBI:58349"/>
        <dbReference type="EC" id="1.1.1.179"/>
    </reaction>
</comment>
<evidence type="ECO:0000259" key="7">
    <source>
        <dbReference type="Pfam" id="PF22725"/>
    </source>
</evidence>
<comment type="caution">
    <text evidence="8">The sequence shown here is derived from an EMBL/GenBank/DDBJ whole genome shotgun (WGS) entry which is preliminary data.</text>
</comment>
<sequence length="376" mass="41327">MASPEKVPHVRWGVLGTGWISTMFLTDLLVTRPDAPANHTIAAIGSSSLDKGNAFVKKVWEKAPGKPRPQVYANYQGVYDDSNVDVVYVGTPHSLHKKNCLDAIAAGKHVLCEKPFTINAKETREIMDAARQKSVFVMEAAWVRFSPLFKALHEEMVVKRSIGEVQRFFVDFGNYFPLETLPDDHRLKDPALGAGALLDIGFYTLTFASIILGEWKVGKEHPKPKKVLSSLDIVNGIDEANVVVLEYPTSTGAIKTGVCTSSFRYQGPNDFGRIEGSSGSITLFGPAVSVPGGFRVTEGARPGPPEADTRQERVFNVERPEGTLGFYWEADAVAKDIAKGRIENDIIPLDETLRMMELMDGIRAAAGFRYPPDDEN</sequence>
<evidence type="ECO:0000313" key="9">
    <source>
        <dbReference type="Proteomes" id="UP000567885"/>
    </source>
</evidence>
<dbReference type="PANTHER" id="PTHR22604">
    <property type="entry name" value="OXIDOREDUCTASES"/>
    <property type="match status" value="1"/>
</dbReference>
<evidence type="ECO:0000256" key="3">
    <source>
        <dbReference type="ARBA" id="ARBA00038984"/>
    </source>
</evidence>
<gene>
    <name evidence="8" type="ORF">FHETE_6159</name>
</gene>
<evidence type="ECO:0000256" key="5">
    <source>
        <dbReference type="ARBA" id="ARBA00049233"/>
    </source>
</evidence>
<keyword evidence="2" id="KW-0560">Oxidoreductase</keyword>
<name>A0A8H5TCE3_FUSHE</name>
<evidence type="ECO:0000256" key="1">
    <source>
        <dbReference type="ARBA" id="ARBA00010928"/>
    </source>
</evidence>
<dbReference type="Proteomes" id="UP000567885">
    <property type="component" value="Unassembled WGS sequence"/>
</dbReference>
<accession>A0A8H5TCE3</accession>
<dbReference type="SUPFAM" id="SSF51735">
    <property type="entry name" value="NAD(P)-binding Rossmann-fold domains"/>
    <property type="match status" value="1"/>
</dbReference>
<dbReference type="EMBL" id="JAAGWQ010000107">
    <property type="protein sequence ID" value="KAF5666660.1"/>
    <property type="molecule type" value="Genomic_DNA"/>
</dbReference>
<dbReference type="GO" id="GO:0000166">
    <property type="term" value="F:nucleotide binding"/>
    <property type="evidence" value="ECO:0007669"/>
    <property type="project" value="InterPro"/>
</dbReference>
<evidence type="ECO:0000313" key="8">
    <source>
        <dbReference type="EMBL" id="KAF5666660.1"/>
    </source>
</evidence>
<dbReference type="Pfam" id="PF22725">
    <property type="entry name" value="GFO_IDH_MocA_C3"/>
    <property type="match status" value="1"/>
</dbReference>
<reference evidence="8 9" key="1">
    <citation type="submission" date="2020-05" db="EMBL/GenBank/DDBJ databases">
        <title>Identification and distribution of gene clusters putatively required for synthesis of sphingolipid metabolism inhibitors in phylogenetically diverse species of the filamentous fungus Fusarium.</title>
        <authorList>
            <person name="Kim H.-S."/>
            <person name="Busman M."/>
            <person name="Brown D.W."/>
            <person name="Divon H."/>
            <person name="Uhlig S."/>
            <person name="Proctor R.H."/>
        </authorList>
    </citation>
    <scope>NUCLEOTIDE SEQUENCE [LARGE SCALE GENOMIC DNA]</scope>
    <source>
        <strain evidence="8 9">NRRL 20693</strain>
    </source>
</reference>
<evidence type="ECO:0000256" key="2">
    <source>
        <dbReference type="ARBA" id="ARBA00023002"/>
    </source>
</evidence>
<dbReference type="InterPro" id="IPR050984">
    <property type="entry name" value="Gfo/Idh/MocA_domain"/>
</dbReference>
<dbReference type="OrthoDB" id="2129491at2759"/>
<dbReference type="EC" id="1.1.1.179" evidence="3"/>
<dbReference type="PANTHER" id="PTHR22604:SF105">
    <property type="entry name" value="TRANS-1,2-DIHYDROBENZENE-1,2-DIOL DEHYDROGENASE"/>
    <property type="match status" value="1"/>
</dbReference>
<dbReference type="InterPro" id="IPR055170">
    <property type="entry name" value="GFO_IDH_MocA-like_dom"/>
</dbReference>
<dbReference type="Gene3D" id="3.30.360.10">
    <property type="entry name" value="Dihydrodipicolinate Reductase, domain 2"/>
    <property type="match status" value="1"/>
</dbReference>
<dbReference type="GO" id="GO:0047837">
    <property type="term" value="F:D-xylose 1-dehydrogenase (NADP+) activity"/>
    <property type="evidence" value="ECO:0007669"/>
    <property type="project" value="UniProtKB-EC"/>
</dbReference>
<evidence type="ECO:0000256" key="4">
    <source>
        <dbReference type="ARBA" id="ARBA00042988"/>
    </source>
</evidence>
<keyword evidence="9" id="KW-1185">Reference proteome</keyword>
<proteinExistence type="inferred from homology"/>
<dbReference type="Gene3D" id="3.40.50.720">
    <property type="entry name" value="NAD(P)-binding Rossmann-like Domain"/>
    <property type="match status" value="1"/>
</dbReference>
<comment type="similarity">
    <text evidence="1">Belongs to the Gfo/Idh/MocA family.</text>
</comment>
<feature type="domain" description="GFO/IDH/MocA-like oxidoreductase" evidence="7">
    <location>
        <begin position="155"/>
        <end position="281"/>
    </location>
</feature>
<dbReference type="Pfam" id="PF01408">
    <property type="entry name" value="GFO_IDH_MocA"/>
    <property type="match status" value="1"/>
</dbReference>
<protein>
    <recommendedName>
        <fullName evidence="3">D-xylose 1-dehydrogenase (NADP(+), D-xylono-1,5-lactone-forming)</fullName>
        <ecNumber evidence="3">1.1.1.179</ecNumber>
    </recommendedName>
    <alternativeName>
        <fullName evidence="4">D-xylose-NADP dehydrogenase</fullName>
    </alternativeName>
</protein>
<evidence type="ECO:0000259" key="6">
    <source>
        <dbReference type="Pfam" id="PF01408"/>
    </source>
</evidence>
<dbReference type="SUPFAM" id="SSF55347">
    <property type="entry name" value="Glyceraldehyde-3-phosphate dehydrogenase-like, C-terminal domain"/>
    <property type="match status" value="1"/>
</dbReference>
<feature type="domain" description="Gfo/Idh/MocA-like oxidoreductase N-terminal" evidence="6">
    <location>
        <begin position="10"/>
        <end position="139"/>
    </location>
</feature>